<evidence type="ECO:0000256" key="1">
    <source>
        <dbReference type="SAM" id="Phobius"/>
    </source>
</evidence>
<dbReference type="InterPro" id="IPR021362">
    <property type="entry name" value="DUF2834"/>
</dbReference>
<feature type="transmembrane region" description="Helical" evidence="1">
    <location>
        <begin position="46"/>
        <end position="63"/>
    </location>
</feature>
<dbReference type="KEGG" id="bsen:DP114_20910"/>
<dbReference type="Proteomes" id="UP000503129">
    <property type="component" value="Chromosome"/>
</dbReference>
<feature type="transmembrane region" description="Helical" evidence="1">
    <location>
        <begin position="75"/>
        <end position="96"/>
    </location>
</feature>
<sequence>MLKTIYLILCIVGTILPYSQFVPFLIENGLDINLFLEQLFVNRISAFFGMDLIVSSLVLWVFVYWEGSRVGMKNLWIYIASNLLVGVSLGLPLFLLMRQRKLEETTVNNKIPDFLKKLSGI</sequence>
<gene>
    <name evidence="2" type="ORF">DP114_20910</name>
</gene>
<reference evidence="2 3" key="1">
    <citation type="submission" date="2018-06" db="EMBL/GenBank/DDBJ databases">
        <title>Comparative genomics of Brasilonema spp. strains.</title>
        <authorList>
            <person name="Alvarenga D.O."/>
            <person name="Fiore M.F."/>
            <person name="Varani A.M."/>
        </authorList>
    </citation>
    <scope>NUCLEOTIDE SEQUENCE [LARGE SCALE GENOMIC DNA]</scope>
    <source>
        <strain evidence="2 3">CENA114</strain>
    </source>
</reference>
<feature type="transmembrane region" description="Helical" evidence="1">
    <location>
        <begin position="6"/>
        <end position="26"/>
    </location>
</feature>
<keyword evidence="1" id="KW-1133">Transmembrane helix</keyword>
<name>A0A856MK99_9CYAN</name>
<protein>
    <recommendedName>
        <fullName evidence="4">DUF2834 domain-containing protein</fullName>
    </recommendedName>
</protein>
<keyword evidence="3" id="KW-1185">Reference proteome</keyword>
<accession>A0A856MK99</accession>
<dbReference type="Pfam" id="PF11196">
    <property type="entry name" value="DUF2834"/>
    <property type="match status" value="1"/>
</dbReference>
<evidence type="ECO:0008006" key="4">
    <source>
        <dbReference type="Google" id="ProtNLM"/>
    </source>
</evidence>
<proteinExistence type="predicted"/>
<evidence type="ECO:0000313" key="2">
    <source>
        <dbReference type="EMBL" id="QDL10021.1"/>
    </source>
</evidence>
<evidence type="ECO:0000313" key="3">
    <source>
        <dbReference type="Proteomes" id="UP000503129"/>
    </source>
</evidence>
<dbReference type="AlphaFoldDB" id="A0A856MK99"/>
<dbReference type="RefSeq" id="WP_169263126.1">
    <property type="nucleotide sequence ID" value="NZ_CAWOXK010000001.1"/>
</dbReference>
<keyword evidence="1" id="KW-0812">Transmembrane</keyword>
<keyword evidence="1" id="KW-0472">Membrane</keyword>
<dbReference type="EMBL" id="CP030118">
    <property type="protein sequence ID" value="QDL10021.1"/>
    <property type="molecule type" value="Genomic_DNA"/>
</dbReference>
<organism evidence="2 3">
    <name type="scientific">Brasilonema sennae CENA114</name>
    <dbReference type="NCBI Taxonomy" id="415709"/>
    <lineage>
        <taxon>Bacteria</taxon>
        <taxon>Bacillati</taxon>
        <taxon>Cyanobacteriota</taxon>
        <taxon>Cyanophyceae</taxon>
        <taxon>Nostocales</taxon>
        <taxon>Scytonemataceae</taxon>
        <taxon>Brasilonema</taxon>
        <taxon>Bromeliae group (in: Brasilonema)</taxon>
    </lineage>
</organism>